<name>A0ABV0W8V2_9TELE</name>
<sequence length="180" mass="20845">MDAVQIIADVLKVSENITHLGLGWTNIGDDELQALCTAIQVKKKVQELWLEGNQVSHRGLLSLADLTPDPLQTIVVIWNNLYEKESACVCSQDRITVNFTDEEMWQEWGKWVFKRCEVSSNEKLLAVLHKVCNMSNDSLELQWAKNFYSQLSQLIKRRIQCCTEDDMCKKLQRFDRILNL</sequence>
<comment type="caution">
    <text evidence="1">The sequence shown here is derived from an EMBL/GenBank/DDBJ whole genome shotgun (WGS) entry which is preliminary data.</text>
</comment>
<accession>A0ABV0W8V2</accession>
<keyword evidence="2" id="KW-1185">Reference proteome</keyword>
<dbReference type="Gene3D" id="3.80.10.10">
    <property type="entry name" value="Ribonuclease Inhibitor"/>
    <property type="match status" value="1"/>
</dbReference>
<dbReference type="Proteomes" id="UP001444071">
    <property type="component" value="Unassembled WGS sequence"/>
</dbReference>
<reference evidence="1 2" key="1">
    <citation type="submission" date="2021-06" db="EMBL/GenBank/DDBJ databases">
        <authorList>
            <person name="Palmer J.M."/>
        </authorList>
    </citation>
    <scope>NUCLEOTIDE SEQUENCE [LARGE SCALE GENOMIC DNA]</scope>
    <source>
        <strain evidence="1 2">XR_2019</strain>
        <tissue evidence="1">Muscle</tissue>
    </source>
</reference>
<proteinExistence type="predicted"/>
<protein>
    <submittedName>
        <fullName evidence="1">Uncharacterized protein</fullName>
    </submittedName>
</protein>
<dbReference type="InterPro" id="IPR032675">
    <property type="entry name" value="LRR_dom_sf"/>
</dbReference>
<evidence type="ECO:0000313" key="1">
    <source>
        <dbReference type="EMBL" id="MEQ2264907.1"/>
    </source>
</evidence>
<evidence type="ECO:0000313" key="2">
    <source>
        <dbReference type="Proteomes" id="UP001444071"/>
    </source>
</evidence>
<dbReference type="EMBL" id="JAHRIM010030964">
    <property type="protein sequence ID" value="MEQ2264907.1"/>
    <property type="molecule type" value="Genomic_DNA"/>
</dbReference>
<organism evidence="1 2">
    <name type="scientific">Xenotaenia resolanae</name>
    <dbReference type="NCBI Taxonomy" id="208358"/>
    <lineage>
        <taxon>Eukaryota</taxon>
        <taxon>Metazoa</taxon>
        <taxon>Chordata</taxon>
        <taxon>Craniata</taxon>
        <taxon>Vertebrata</taxon>
        <taxon>Euteleostomi</taxon>
        <taxon>Actinopterygii</taxon>
        <taxon>Neopterygii</taxon>
        <taxon>Teleostei</taxon>
        <taxon>Neoteleostei</taxon>
        <taxon>Acanthomorphata</taxon>
        <taxon>Ovalentaria</taxon>
        <taxon>Atherinomorphae</taxon>
        <taxon>Cyprinodontiformes</taxon>
        <taxon>Goodeidae</taxon>
        <taxon>Xenotaenia</taxon>
    </lineage>
</organism>
<dbReference type="SUPFAM" id="SSF52047">
    <property type="entry name" value="RNI-like"/>
    <property type="match status" value="1"/>
</dbReference>
<gene>
    <name evidence="1" type="ORF">XENORESO_021715</name>
</gene>